<dbReference type="Pfam" id="PF10071">
    <property type="entry name" value="DUF2310"/>
    <property type="match status" value="1"/>
</dbReference>
<accession>A0A090IJC7</accession>
<evidence type="ECO:0008006" key="3">
    <source>
        <dbReference type="Google" id="ProtNLM"/>
    </source>
</evidence>
<gene>
    <name evidence="1" type="ORF">AWOD_I_0582</name>
</gene>
<protein>
    <recommendedName>
        <fullName evidence="3">Zn-ribbon-containing protein</fullName>
    </recommendedName>
</protein>
<dbReference type="KEGG" id="awd:AWOD_I_0582"/>
<keyword evidence="2" id="KW-1185">Reference proteome</keyword>
<dbReference type="OrthoDB" id="5589102at2"/>
<dbReference type="Proteomes" id="UP000032427">
    <property type="component" value="Chromosome 1"/>
</dbReference>
<evidence type="ECO:0000313" key="2">
    <source>
        <dbReference type="Proteomes" id="UP000032427"/>
    </source>
</evidence>
<reference evidence="2" key="1">
    <citation type="submission" date="2014-09" db="EMBL/GenBank/DDBJ databases">
        <authorList>
            <person name="Hjerde E."/>
        </authorList>
    </citation>
    <scope>NUCLEOTIDE SEQUENCE [LARGE SCALE GENOMIC DNA]</scope>
    <source>
        <strain evidence="2">06/09/139</strain>
    </source>
</reference>
<dbReference type="EMBL" id="LN554846">
    <property type="protein sequence ID" value="CED70676.1"/>
    <property type="molecule type" value="Genomic_DNA"/>
</dbReference>
<dbReference type="HOGENOM" id="CLU_1064102_0_0_6"/>
<dbReference type="GeneID" id="28540143"/>
<evidence type="ECO:0000313" key="1">
    <source>
        <dbReference type="EMBL" id="CED70676.1"/>
    </source>
</evidence>
<dbReference type="AlphaFoldDB" id="A0A090IJC7"/>
<dbReference type="InterPro" id="IPR016908">
    <property type="entry name" value="UCP029037"/>
</dbReference>
<organism evidence="1 2">
    <name type="scientific">Aliivibrio wodanis</name>
    <dbReference type="NCBI Taxonomy" id="80852"/>
    <lineage>
        <taxon>Bacteria</taxon>
        <taxon>Pseudomonadati</taxon>
        <taxon>Pseudomonadota</taxon>
        <taxon>Gammaproteobacteria</taxon>
        <taxon>Vibrionales</taxon>
        <taxon>Vibrionaceae</taxon>
        <taxon>Aliivibrio</taxon>
    </lineage>
</organism>
<dbReference type="STRING" id="80852.AWOD_I_0582"/>
<dbReference type="PIRSF" id="PIRSF029037">
    <property type="entry name" value="UCP029037_Zn_ribbon"/>
    <property type="match status" value="1"/>
</dbReference>
<sequence length="257" mass="29427">MFVTELDFEVYCDTSMAAVEKAINYCLDCLRYNGQVIGRELPVVMKGTNFVARVVCPEEDSLHPDNHSPQVKLAFKQLSEFGLLQPKVKVVGQDMNSDPSDESEKVSWQILYTTHLHTCSPIRHGETFQPIPLYRLPAVANGDQKQFIKWQEDWSACDQLQMNGSVVEHPALHEVSSSESRLFKRGWDLCRRMAVVSGIPTYLYIYRVGGESKEKELARKCPVCDGEWALEEPIHEVFDFKCDECRLVSNLSWDFKD</sequence>
<name>A0A090IJC7_9GAMM</name>
<proteinExistence type="predicted"/>
<dbReference type="PATRIC" id="fig|80852.17.peg.590"/>